<name>A0A518I8A7_9PLAN</name>
<sequence>MSGAFNPYHKWLGIPAEKCPPTYYDLLRISVGEQSRDVIQMAVERQKSHLEQFRVGKHARQVAKIIYELEEAELTLLNRELRQEYDERVVSVRERKNKKAGSLPSVDGNQETAGEGSGLLSQYLGIVSILAVSFSVMAASVYFIPWKKIGNDGAGVAEQRAPQEEAMPAGGEQDANSQPQAAPDDSDRPALLVSPFSQQDAAARRQEWAQYLKQTSEETNSLGLKLVLIPAGEFQMGNTQAEVDLVIAAMQAQNINVTDSHAARVNSAMPQHQVVINQPFMMSQQEITQSMFRAFINETGYQTDAQKDGKGGYAYEDDELVQSPDYLWNTNYGLDQPEMAPVVNVSWNDASEFCKWLSQKEGKKYRLPTEAEWEYACRAGTTTMFSFGNALTEPETETAKEYAWFINNTSQVGEFYPQAVMTRKPNPFGLFDMHGNVYEWCQDWYNETYYRTLAGQKAVDPTGPATDQSVRVIRGGSWFRGVLDIRAAYRDRIVSENRNLNVGFRVVCEVQ</sequence>
<dbReference type="InterPro" id="IPR042095">
    <property type="entry name" value="SUMF_sf"/>
</dbReference>
<dbReference type="EC" id="2.7.11.1" evidence="3"/>
<keyword evidence="3" id="KW-0418">Kinase</keyword>
<feature type="region of interest" description="Disordered" evidence="1">
    <location>
        <begin position="93"/>
        <end position="112"/>
    </location>
</feature>
<dbReference type="Gene3D" id="3.90.1580.10">
    <property type="entry name" value="paralog of FGE (formylglycine-generating enzyme)"/>
    <property type="match status" value="1"/>
</dbReference>
<evidence type="ECO:0000259" key="2">
    <source>
        <dbReference type="Pfam" id="PF03781"/>
    </source>
</evidence>
<dbReference type="Pfam" id="PF03781">
    <property type="entry name" value="FGE-sulfatase"/>
    <property type="match status" value="1"/>
</dbReference>
<keyword evidence="3" id="KW-0808">Transferase</keyword>
<feature type="domain" description="Sulfatase-modifying factor enzyme-like" evidence="2">
    <location>
        <begin position="226"/>
        <end position="507"/>
    </location>
</feature>
<dbReference type="KEGG" id="gfm:Enr17x_13060"/>
<dbReference type="InterPro" id="IPR016187">
    <property type="entry name" value="CTDL_fold"/>
</dbReference>
<dbReference type="Proteomes" id="UP000318313">
    <property type="component" value="Chromosome"/>
</dbReference>
<feature type="region of interest" description="Disordered" evidence="1">
    <location>
        <begin position="155"/>
        <end position="191"/>
    </location>
</feature>
<dbReference type="PANTHER" id="PTHR23150:SF19">
    <property type="entry name" value="FORMYLGLYCINE-GENERATING ENZYME"/>
    <property type="match status" value="1"/>
</dbReference>
<evidence type="ECO:0000313" key="4">
    <source>
        <dbReference type="Proteomes" id="UP000318313"/>
    </source>
</evidence>
<dbReference type="RefSeq" id="WP_145306908.1">
    <property type="nucleotide sequence ID" value="NZ_CP037452.1"/>
</dbReference>
<evidence type="ECO:0000256" key="1">
    <source>
        <dbReference type="SAM" id="MobiDB-lite"/>
    </source>
</evidence>
<dbReference type="SUPFAM" id="SSF56436">
    <property type="entry name" value="C-type lectin-like"/>
    <property type="match status" value="1"/>
</dbReference>
<protein>
    <submittedName>
        <fullName evidence="3">Serine/threonine-protein kinase pkn1</fullName>
        <ecNumber evidence="3">2.7.11.1</ecNumber>
    </submittedName>
</protein>
<organism evidence="3 4">
    <name type="scientific">Gimesia fumaroli</name>
    <dbReference type="NCBI Taxonomy" id="2527976"/>
    <lineage>
        <taxon>Bacteria</taxon>
        <taxon>Pseudomonadati</taxon>
        <taxon>Planctomycetota</taxon>
        <taxon>Planctomycetia</taxon>
        <taxon>Planctomycetales</taxon>
        <taxon>Planctomycetaceae</taxon>
        <taxon>Gimesia</taxon>
    </lineage>
</organism>
<dbReference type="GO" id="GO:0004674">
    <property type="term" value="F:protein serine/threonine kinase activity"/>
    <property type="evidence" value="ECO:0007669"/>
    <property type="project" value="UniProtKB-EC"/>
</dbReference>
<keyword evidence="4" id="KW-1185">Reference proteome</keyword>
<dbReference type="AlphaFoldDB" id="A0A518I8A7"/>
<dbReference type="PANTHER" id="PTHR23150">
    <property type="entry name" value="SULFATASE MODIFYING FACTOR 1, 2"/>
    <property type="match status" value="1"/>
</dbReference>
<reference evidence="3 4" key="1">
    <citation type="submission" date="2019-03" db="EMBL/GenBank/DDBJ databases">
        <title>Deep-cultivation of Planctomycetes and their phenomic and genomic characterization uncovers novel biology.</title>
        <authorList>
            <person name="Wiegand S."/>
            <person name="Jogler M."/>
            <person name="Boedeker C."/>
            <person name="Pinto D."/>
            <person name="Vollmers J."/>
            <person name="Rivas-Marin E."/>
            <person name="Kohn T."/>
            <person name="Peeters S.H."/>
            <person name="Heuer A."/>
            <person name="Rast P."/>
            <person name="Oberbeckmann S."/>
            <person name="Bunk B."/>
            <person name="Jeske O."/>
            <person name="Meyerdierks A."/>
            <person name="Storesund J.E."/>
            <person name="Kallscheuer N."/>
            <person name="Luecker S."/>
            <person name="Lage O.M."/>
            <person name="Pohl T."/>
            <person name="Merkel B.J."/>
            <person name="Hornburger P."/>
            <person name="Mueller R.-W."/>
            <person name="Bruemmer F."/>
            <person name="Labrenz M."/>
            <person name="Spormann A.M."/>
            <person name="Op den Camp H."/>
            <person name="Overmann J."/>
            <person name="Amann R."/>
            <person name="Jetten M.S.M."/>
            <person name="Mascher T."/>
            <person name="Medema M.H."/>
            <person name="Devos D.P."/>
            <person name="Kaster A.-K."/>
            <person name="Ovreas L."/>
            <person name="Rohde M."/>
            <person name="Galperin M.Y."/>
            <person name="Jogler C."/>
        </authorList>
    </citation>
    <scope>NUCLEOTIDE SEQUENCE [LARGE SCALE GENOMIC DNA]</scope>
    <source>
        <strain evidence="3 4">Enr17</strain>
    </source>
</reference>
<dbReference type="InterPro" id="IPR005532">
    <property type="entry name" value="SUMF_dom"/>
</dbReference>
<proteinExistence type="predicted"/>
<dbReference type="EMBL" id="CP037452">
    <property type="protein sequence ID" value="QDV49289.1"/>
    <property type="molecule type" value="Genomic_DNA"/>
</dbReference>
<gene>
    <name evidence="3" type="primary">pkn1_1</name>
    <name evidence="3" type="ORF">Enr17x_13060</name>
</gene>
<accession>A0A518I8A7</accession>
<evidence type="ECO:0000313" key="3">
    <source>
        <dbReference type="EMBL" id="QDV49289.1"/>
    </source>
</evidence>
<dbReference type="GO" id="GO:0120147">
    <property type="term" value="F:formylglycine-generating oxidase activity"/>
    <property type="evidence" value="ECO:0007669"/>
    <property type="project" value="TreeGrafter"/>
</dbReference>
<dbReference type="InterPro" id="IPR051043">
    <property type="entry name" value="Sulfatase_Mod_Factor_Kinase"/>
</dbReference>
<dbReference type="OrthoDB" id="9812426at2"/>